<feature type="region of interest" description="Disordered" evidence="1">
    <location>
        <begin position="691"/>
        <end position="737"/>
    </location>
</feature>
<evidence type="ECO:0000313" key="2">
    <source>
        <dbReference type="EMBL" id="MBM9623940.1"/>
    </source>
</evidence>
<keyword evidence="3" id="KW-1185">Reference proteome</keyword>
<feature type="compositionally biased region" description="Basic and acidic residues" evidence="1">
    <location>
        <begin position="645"/>
        <end position="655"/>
    </location>
</feature>
<name>A0ABS2V4J5_9ACTN</name>
<evidence type="ECO:0000256" key="1">
    <source>
        <dbReference type="SAM" id="MobiDB-lite"/>
    </source>
</evidence>
<feature type="region of interest" description="Disordered" evidence="1">
    <location>
        <begin position="627"/>
        <end position="672"/>
    </location>
</feature>
<protein>
    <submittedName>
        <fullName evidence="2">Uncharacterized protein</fullName>
    </submittedName>
</protein>
<gene>
    <name evidence="2" type="ORF">JE024_35735</name>
</gene>
<reference evidence="2 3" key="1">
    <citation type="journal article" date="2016" name="Arch. Microbiol.">
        <title>Streptomyces zhihengii sp. nov., isolated from rhizospheric soil of Psammosilene tunicoides.</title>
        <authorList>
            <person name="Huang M.J."/>
            <person name="Fei J.J."/>
            <person name="Salam N."/>
            <person name="Kim C.J."/>
            <person name="Hozzein W.N."/>
            <person name="Xiao M."/>
            <person name="Huang H.Q."/>
            <person name="Li W.J."/>
        </authorList>
    </citation>
    <scope>NUCLEOTIDE SEQUENCE [LARGE SCALE GENOMIC DNA]</scope>
    <source>
        <strain evidence="2 3">YIM T102</strain>
    </source>
</reference>
<accession>A0ABS2V4J5</accession>
<feature type="region of interest" description="Disordered" evidence="1">
    <location>
        <begin position="180"/>
        <end position="201"/>
    </location>
</feature>
<dbReference type="RefSeq" id="WP_205378002.1">
    <property type="nucleotide sequence ID" value="NZ_JAFEJA010000002.1"/>
</dbReference>
<sequence length="737" mass="80173">MLRLTIPQGATAAETEAEFERHARLHNLGIGLRRASALEEPPPVGPRDLAGLATAMAGANAAQAYFFHQPGWSTINEIHQRASEALHELNARAERTPQAAVQAARITSLAASLIARHAAQIGSYLDTWNQSTTPGATAMRNLTRAAEEHAAQASGIDDSQKHDTPRLLLAHAYQLNREVQRAEAARPEPPTDPQLDDPDDPAMDSALSLGALYDRGLAEAAELGAALSDISARARRVGQRAVLDIRLHGMIESLQIRGYEMISGIARRLMKRYDHLGWQSAGRRIIAATIFHYAEQRLERIRGAIEPDEYREFGHYEVDPPDRYLDALLDENRTVIDELKAQYLRSEDRSDLQMRFLLVQRELAADMGRFEWGTQPVFPPSPYVAGLRADDPVAARLELIEALRRRVERDPYHRDASFFNQVKDSLAKEIAGPDTLTPEATQTAVTSSQLRMAALHLVAGETVVSPLALSSAPELNLTHAEAERILHELQNLDVVGPPNGLEPRQLLATTPAQLPAALTGPEPSPVVPPQAPAQSPATEPPPSATPQDDEVIQVADDQLKRAAVSAAANRFASAQLFVNTLGVTPDEGQALMDALQERKLLVQGADGAWEPTFTQEGVDAVLASISQAAKPRRTDGEQQAPTALPRRDRSVERPHSGNLATPRDPIARPPAGEDLTRLLEGSQEQILQASRALTDGMQSRAAAHSPPKSVASKTPLAVDEAQQNARQTRRAISAGFR</sequence>
<proteinExistence type="predicted"/>
<feature type="region of interest" description="Disordered" evidence="1">
    <location>
        <begin position="515"/>
        <end position="548"/>
    </location>
</feature>
<feature type="compositionally biased region" description="Pro residues" evidence="1">
    <location>
        <begin position="522"/>
        <end position="531"/>
    </location>
</feature>
<organism evidence="2 3">
    <name type="scientific">Streptomyces zhihengii</name>
    <dbReference type="NCBI Taxonomy" id="1818004"/>
    <lineage>
        <taxon>Bacteria</taxon>
        <taxon>Bacillati</taxon>
        <taxon>Actinomycetota</taxon>
        <taxon>Actinomycetes</taxon>
        <taxon>Kitasatosporales</taxon>
        <taxon>Streptomycetaceae</taxon>
        <taxon>Streptomyces</taxon>
    </lineage>
</organism>
<comment type="caution">
    <text evidence="2">The sequence shown here is derived from an EMBL/GenBank/DDBJ whole genome shotgun (WGS) entry which is preliminary data.</text>
</comment>
<dbReference type="Proteomes" id="UP000664109">
    <property type="component" value="Unassembled WGS sequence"/>
</dbReference>
<dbReference type="EMBL" id="JAFEJA010000002">
    <property type="protein sequence ID" value="MBM9623940.1"/>
    <property type="molecule type" value="Genomic_DNA"/>
</dbReference>
<evidence type="ECO:0000313" key="3">
    <source>
        <dbReference type="Proteomes" id="UP000664109"/>
    </source>
</evidence>